<dbReference type="GO" id="GO:0003755">
    <property type="term" value="F:peptidyl-prolyl cis-trans isomerase activity"/>
    <property type="evidence" value="ECO:0007669"/>
    <property type="project" value="UniProtKB-UniRule"/>
</dbReference>
<dbReference type="Pfam" id="PF00254">
    <property type="entry name" value="FKBP_C"/>
    <property type="match status" value="1"/>
</dbReference>
<dbReference type="Pfam" id="PF01346">
    <property type="entry name" value="FKBP_N"/>
    <property type="match status" value="1"/>
</dbReference>
<organism evidence="11 13">
    <name type="scientific">Alteromonas australica</name>
    <dbReference type="NCBI Taxonomy" id="589873"/>
    <lineage>
        <taxon>Bacteria</taxon>
        <taxon>Pseudomonadati</taxon>
        <taxon>Pseudomonadota</taxon>
        <taxon>Gammaproteobacteria</taxon>
        <taxon>Alteromonadales</taxon>
        <taxon>Alteromonadaceae</taxon>
        <taxon>Alteromonas/Salinimonas group</taxon>
        <taxon>Alteromonas</taxon>
    </lineage>
</organism>
<dbReference type="EC" id="5.2.1.8" evidence="7"/>
<feature type="region of interest" description="Disordered" evidence="8">
    <location>
        <begin position="22"/>
        <end position="47"/>
    </location>
</feature>
<comment type="caution">
    <text evidence="11">The sequence shown here is derived from an EMBL/GenBank/DDBJ whole genome shotgun (WGS) entry which is preliminary data.</text>
</comment>
<feature type="chain" id="PRO_5033347236" description="Peptidyl-prolyl cis-trans isomerase" evidence="9">
    <location>
        <begin position="19"/>
        <end position="261"/>
    </location>
</feature>
<dbReference type="PROSITE" id="PS50059">
    <property type="entry name" value="FKBP_PPIASE"/>
    <property type="match status" value="1"/>
</dbReference>
<evidence type="ECO:0000313" key="14">
    <source>
        <dbReference type="Proteomes" id="UP000264779"/>
    </source>
</evidence>
<gene>
    <name evidence="11" type="ORF">DCW74_03650</name>
    <name evidence="12" type="ORF">DEB45_04585</name>
</gene>
<evidence type="ECO:0000256" key="3">
    <source>
        <dbReference type="ARBA" id="ARBA00022729"/>
    </source>
</evidence>
<dbReference type="Proteomes" id="UP000263517">
    <property type="component" value="Unassembled WGS sequence"/>
</dbReference>
<dbReference type="InterPro" id="IPR046357">
    <property type="entry name" value="PPIase_dom_sf"/>
</dbReference>
<sequence>MQKSLVALSTLAALGLFACQPNTSDEATTTTTETTQAPSGSGESMTDAQKQAYAMGASMGLFVNNRAQQQEQLGLPLDQAALKEGFNDGLNDSLKFTQQEIQEIAQQGEQVLRAKQQEMAEAAAAKNIEAGEAYLAENAKRDGVIVTESGLQYEVLEEGEGASPSAEDEVKVHYRGTLLDGTEFDSSYARNEPAQFPLNRVIPGWTEGVQLMKEGAKYRFHIPSELAYGERATGSITPNSTLIFDVELLEVIPVNAEGAAE</sequence>
<dbReference type="STRING" id="589873.EP12_19505"/>
<dbReference type="PANTHER" id="PTHR43811:SF19">
    <property type="entry name" value="39 KDA FK506-BINDING NUCLEAR PROTEIN"/>
    <property type="match status" value="1"/>
</dbReference>
<keyword evidence="4 6" id="KW-0697">Rotamase</keyword>
<evidence type="ECO:0000256" key="9">
    <source>
        <dbReference type="SAM" id="SignalP"/>
    </source>
</evidence>
<evidence type="ECO:0000259" key="10">
    <source>
        <dbReference type="PROSITE" id="PS50059"/>
    </source>
</evidence>
<evidence type="ECO:0000256" key="7">
    <source>
        <dbReference type="RuleBase" id="RU003915"/>
    </source>
</evidence>
<accession>A0A350P0J6</accession>
<feature type="signal peptide" evidence="9">
    <location>
        <begin position="1"/>
        <end position="18"/>
    </location>
</feature>
<keyword evidence="3 9" id="KW-0732">Signal</keyword>
<dbReference type="OrthoDB" id="9814548at2"/>
<comment type="similarity">
    <text evidence="2 7">Belongs to the FKBP-type PPIase family.</text>
</comment>
<feature type="domain" description="PPIase FKBP-type" evidence="10">
    <location>
        <begin position="167"/>
        <end position="252"/>
    </location>
</feature>
<evidence type="ECO:0000256" key="5">
    <source>
        <dbReference type="ARBA" id="ARBA00023235"/>
    </source>
</evidence>
<dbReference type="EMBL" id="DONK01000057">
    <property type="protein sequence ID" value="HBU50517.1"/>
    <property type="molecule type" value="Genomic_DNA"/>
</dbReference>
<dbReference type="KEGG" id="aaus:EP12_19505"/>
<dbReference type="RefSeq" id="WP_044449084.1">
    <property type="nucleotide sequence ID" value="NZ_CAJXAX010000006.1"/>
</dbReference>
<evidence type="ECO:0000256" key="2">
    <source>
        <dbReference type="ARBA" id="ARBA00006577"/>
    </source>
</evidence>
<dbReference type="SUPFAM" id="SSF54534">
    <property type="entry name" value="FKBP-like"/>
    <property type="match status" value="1"/>
</dbReference>
<protein>
    <recommendedName>
        <fullName evidence="7">Peptidyl-prolyl cis-trans isomerase</fullName>
        <ecNumber evidence="7">5.2.1.8</ecNumber>
    </recommendedName>
</protein>
<dbReference type="GO" id="GO:0006457">
    <property type="term" value="P:protein folding"/>
    <property type="evidence" value="ECO:0007669"/>
    <property type="project" value="InterPro"/>
</dbReference>
<evidence type="ECO:0000256" key="6">
    <source>
        <dbReference type="PROSITE-ProRule" id="PRU00277"/>
    </source>
</evidence>
<keyword evidence="5 6" id="KW-0413">Isomerase</keyword>
<dbReference type="InterPro" id="IPR001179">
    <property type="entry name" value="PPIase_FKBP_dom"/>
</dbReference>
<evidence type="ECO:0000256" key="8">
    <source>
        <dbReference type="SAM" id="MobiDB-lite"/>
    </source>
</evidence>
<feature type="compositionally biased region" description="Polar residues" evidence="8">
    <location>
        <begin position="36"/>
        <end position="47"/>
    </location>
</feature>
<name>A0A350P0J6_9ALTE</name>
<dbReference type="FunFam" id="3.10.50.40:FF:000045">
    <property type="entry name" value="Peptidyl-prolyl cis-trans isomerase"/>
    <property type="match status" value="1"/>
</dbReference>
<evidence type="ECO:0000256" key="1">
    <source>
        <dbReference type="ARBA" id="ARBA00000971"/>
    </source>
</evidence>
<reference evidence="13 14" key="1">
    <citation type="journal article" date="2018" name="Nat. Biotechnol.">
        <title>A standardized bacterial taxonomy based on genome phylogeny substantially revises the tree of life.</title>
        <authorList>
            <person name="Parks D.H."/>
            <person name="Chuvochina M."/>
            <person name="Waite D.W."/>
            <person name="Rinke C."/>
            <person name="Skarshewski A."/>
            <person name="Chaumeil P.A."/>
            <person name="Hugenholtz P."/>
        </authorList>
    </citation>
    <scope>NUCLEOTIDE SEQUENCE [LARGE SCALE GENOMIC DNA]</scope>
    <source>
        <strain evidence="12">UBA11621</strain>
        <strain evidence="11">UBA11978</strain>
    </source>
</reference>
<evidence type="ECO:0000313" key="11">
    <source>
        <dbReference type="EMBL" id="HAW74813.1"/>
    </source>
</evidence>
<evidence type="ECO:0000256" key="4">
    <source>
        <dbReference type="ARBA" id="ARBA00023110"/>
    </source>
</evidence>
<evidence type="ECO:0000313" key="13">
    <source>
        <dbReference type="Proteomes" id="UP000263517"/>
    </source>
</evidence>
<dbReference type="Proteomes" id="UP000264779">
    <property type="component" value="Unassembled WGS sequence"/>
</dbReference>
<dbReference type="Gene3D" id="3.10.50.40">
    <property type="match status" value="1"/>
</dbReference>
<evidence type="ECO:0000313" key="12">
    <source>
        <dbReference type="EMBL" id="HBU50517.1"/>
    </source>
</evidence>
<proteinExistence type="inferred from homology"/>
<dbReference type="PANTHER" id="PTHR43811">
    <property type="entry name" value="FKBP-TYPE PEPTIDYL-PROLYL CIS-TRANS ISOMERASE FKPA"/>
    <property type="match status" value="1"/>
</dbReference>
<comment type="catalytic activity">
    <reaction evidence="1 6 7">
        <text>[protein]-peptidylproline (omega=180) = [protein]-peptidylproline (omega=0)</text>
        <dbReference type="Rhea" id="RHEA:16237"/>
        <dbReference type="Rhea" id="RHEA-COMP:10747"/>
        <dbReference type="Rhea" id="RHEA-COMP:10748"/>
        <dbReference type="ChEBI" id="CHEBI:83833"/>
        <dbReference type="ChEBI" id="CHEBI:83834"/>
        <dbReference type="EC" id="5.2.1.8"/>
    </reaction>
</comment>
<dbReference type="AlphaFoldDB" id="A0A350P0J6"/>
<dbReference type="PROSITE" id="PS51257">
    <property type="entry name" value="PROKAR_LIPOPROTEIN"/>
    <property type="match status" value="1"/>
</dbReference>
<dbReference type="InterPro" id="IPR036944">
    <property type="entry name" value="PPIase_FKBP_N_sf"/>
</dbReference>
<dbReference type="InterPro" id="IPR000774">
    <property type="entry name" value="PPIase_FKBP_N"/>
</dbReference>
<dbReference type="EMBL" id="DNAN01000124">
    <property type="protein sequence ID" value="HAW74813.1"/>
    <property type="molecule type" value="Genomic_DNA"/>
</dbReference>
<dbReference type="Gene3D" id="1.10.287.460">
    <property type="entry name" value="Peptidyl-prolyl cis-trans isomerase, FKBP-type, N-terminal domain"/>
    <property type="match status" value="1"/>
</dbReference>
<dbReference type="NCBIfam" id="NF008150">
    <property type="entry name" value="PRK10902.1"/>
    <property type="match status" value="1"/>
</dbReference>